<dbReference type="SUPFAM" id="SSF110849">
    <property type="entry name" value="ParB/Sulfiredoxin"/>
    <property type="match status" value="1"/>
</dbReference>
<name>A0AAP4VLW9_9BURK</name>
<sequence>MPRAAPGRRAWRPRRCGLARALAVPARPHSPCVEAAPNGSFFHPDVKEAFMNAVTTEIPALAHDAGVPPAPPEAHRTADELRDIPLKRLVASPYNVRRVPPTGIKELALNIWKVGLLQNLIVHPMKVGARRAQTFGAAAGERRRLALIYLFEHDYIPADHPVRCRVVPVEDAVLLSATENEMREPMHPADACDAYRILVESGRSIEEIADLYGVHPKTVQRRLKLARVSPKLVDLFRTGEIKLDQMQALALSDSHDEQEAAWFDAEPYNRDAHAIRRRFVRDEQSFVSNRVAKFVGVEAFEAAGGAVRRDLFSAAEDAWYRDHALMLRLATEQLEALGASVLAEGWAWVKAMPERDHATRSQFRPVLPRRTEPTDEVEKELTAIDQRLAELAQFWDADERDDEVAERVEAEEEALTVRRDEIEESLLVYHPDDMAQAGALLSLDADGEPVIERGLVTREPVAAATTESGENGDDDDDDSSDGQPARVAVSAVKPVKGPHSERLALRLNAHRTAAVAAALAQQPHVALAALVHRLLAGEYGHSTEGSALDVTFRDHSHTLTKHAPELDDDLAFTMRREQRRVWGGVIPHDSDALLRWLIEQTDERLQLILAQYVAASVDSVRPDERPHAINALIPALGLNLADAWQPTKAGYFDHVSKDRIVDVVSAAVSPSDAMRVAKLKKGDAATEAERLIGGRGWLPEHFAKAEVVRVKLWDVPAKASDAEASAEEAEPDARALAVSADDVRDDAAVAEGKGMPPRD</sequence>
<keyword evidence="4" id="KW-0614">Plasmid</keyword>
<organism evidence="3 5">
    <name type="scientific">Burkholderia contaminans</name>
    <dbReference type="NCBI Taxonomy" id="488447"/>
    <lineage>
        <taxon>Bacteria</taxon>
        <taxon>Pseudomonadati</taxon>
        <taxon>Pseudomonadota</taxon>
        <taxon>Betaproteobacteria</taxon>
        <taxon>Burkholderiales</taxon>
        <taxon>Burkholderiaceae</taxon>
        <taxon>Burkholderia</taxon>
        <taxon>Burkholderia cepacia complex</taxon>
    </lineage>
</organism>
<dbReference type="Pfam" id="PF02195">
    <property type="entry name" value="ParB_N"/>
    <property type="match status" value="1"/>
</dbReference>
<reference evidence="4 6" key="1">
    <citation type="submission" date="2021-12" db="EMBL/GenBank/DDBJ databases">
        <title>Genomic and phenotypic characterization of three Burkholderia contaminans isolates recovered from different sources.</title>
        <authorList>
            <person name="Lopez De Volder A."/>
            <person name="Fan Y."/>
            <person name="Nunvar J."/>
            <person name="Herrera T."/>
            <person name="Timp W."/>
            <person name="Degrossi J."/>
        </authorList>
    </citation>
    <scope>NUCLEOTIDE SEQUENCE [LARGE SCALE GENOMIC DNA]</scope>
    <source>
        <strain evidence="4 6">LMG 23361</strain>
        <plasmid evidence="4 6">unnamed2</plasmid>
    </source>
</reference>
<evidence type="ECO:0000313" key="3">
    <source>
        <dbReference type="EMBL" id="MDN7569234.1"/>
    </source>
</evidence>
<dbReference type="EMBL" id="JAUJQS010000034">
    <property type="protein sequence ID" value="MDN7569234.1"/>
    <property type="molecule type" value="Genomic_DNA"/>
</dbReference>
<feature type="compositionally biased region" description="Acidic residues" evidence="1">
    <location>
        <begin position="470"/>
        <end position="480"/>
    </location>
</feature>
<evidence type="ECO:0000313" key="4">
    <source>
        <dbReference type="EMBL" id="WFN23869.1"/>
    </source>
</evidence>
<dbReference type="InterPro" id="IPR050336">
    <property type="entry name" value="Chromosome_partition/occlusion"/>
</dbReference>
<feature type="domain" description="ParB-like N-terminal" evidence="2">
    <location>
        <begin position="82"/>
        <end position="181"/>
    </location>
</feature>
<dbReference type="SMART" id="SM00470">
    <property type="entry name" value="ParB"/>
    <property type="match status" value="1"/>
</dbReference>
<feature type="region of interest" description="Disordered" evidence="1">
    <location>
        <begin position="719"/>
        <end position="759"/>
    </location>
</feature>
<dbReference type="Proteomes" id="UP001220209">
    <property type="component" value="Plasmid unnamed2"/>
</dbReference>
<dbReference type="GO" id="GO:0005694">
    <property type="term" value="C:chromosome"/>
    <property type="evidence" value="ECO:0007669"/>
    <property type="project" value="TreeGrafter"/>
</dbReference>
<dbReference type="GO" id="GO:0007059">
    <property type="term" value="P:chromosome segregation"/>
    <property type="evidence" value="ECO:0007669"/>
    <property type="project" value="TreeGrafter"/>
</dbReference>
<evidence type="ECO:0000313" key="6">
    <source>
        <dbReference type="Proteomes" id="UP001220209"/>
    </source>
</evidence>
<dbReference type="PANTHER" id="PTHR33375">
    <property type="entry name" value="CHROMOSOME-PARTITIONING PROTEIN PARB-RELATED"/>
    <property type="match status" value="1"/>
</dbReference>
<evidence type="ECO:0000256" key="1">
    <source>
        <dbReference type="SAM" id="MobiDB-lite"/>
    </source>
</evidence>
<accession>A0AAP4VLW9</accession>
<dbReference type="PANTHER" id="PTHR33375:SF7">
    <property type="entry name" value="CHROMOSOME 2-PARTITIONING PROTEIN PARB-RELATED"/>
    <property type="match status" value="1"/>
</dbReference>
<dbReference type="AlphaFoldDB" id="A0AAP4VLW9"/>
<gene>
    <name evidence="4" type="ORF">LXE91_41370</name>
    <name evidence="3" type="ORF">QZM56_32515</name>
</gene>
<proteinExistence type="predicted"/>
<dbReference type="InterPro" id="IPR003115">
    <property type="entry name" value="ParB_N"/>
</dbReference>
<protein>
    <submittedName>
        <fullName evidence="3">ParB/RepB/Spo0J family partition protein</fullName>
    </submittedName>
</protein>
<evidence type="ECO:0000313" key="5">
    <source>
        <dbReference type="Proteomes" id="UP001172109"/>
    </source>
</evidence>
<feature type="region of interest" description="Disordered" evidence="1">
    <location>
        <begin position="457"/>
        <end position="486"/>
    </location>
</feature>
<dbReference type="EMBL" id="CP090644">
    <property type="protein sequence ID" value="WFN23869.1"/>
    <property type="molecule type" value="Genomic_DNA"/>
</dbReference>
<dbReference type="Gene3D" id="1.10.10.2830">
    <property type="match status" value="1"/>
</dbReference>
<evidence type="ECO:0000259" key="2">
    <source>
        <dbReference type="SMART" id="SM00470"/>
    </source>
</evidence>
<reference evidence="3" key="2">
    <citation type="submission" date="2023-07" db="EMBL/GenBank/DDBJ databases">
        <title>A collection of bacterial strains from the Burkholderia cepacia Research Laboratory and Repository.</title>
        <authorList>
            <person name="Lipuma J."/>
            <person name="Spilker T."/>
            <person name="Caverly L."/>
        </authorList>
    </citation>
    <scope>NUCLEOTIDE SEQUENCE</scope>
    <source>
        <strain evidence="3">AU44979</strain>
    </source>
</reference>
<dbReference type="CDD" id="cd16406">
    <property type="entry name" value="ParB_N_like"/>
    <property type="match status" value="1"/>
</dbReference>
<dbReference type="InterPro" id="IPR036086">
    <property type="entry name" value="ParB/Sulfiredoxin_sf"/>
</dbReference>
<geneLocation type="plasmid" evidence="4 6">
    <name>unnamed2</name>
</geneLocation>
<dbReference type="Proteomes" id="UP001172109">
    <property type="component" value="Unassembled WGS sequence"/>
</dbReference>
<dbReference type="SUPFAM" id="SSF109709">
    <property type="entry name" value="KorB DNA-binding domain-like"/>
    <property type="match status" value="1"/>
</dbReference>